<dbReference type="PANTHER" id="PTHR47185:SF2">
    <property type="entry name" value="FUNGAL PROTEIN"/>
    <property type="match status" value="1"/>
</dbReference>
<reference evidence="4" key="1">
    <citation type="journal article" date="2020" name="Stud. Mycol.">
        <title>101 Dothideomycetes genomes: a test case for predicting lifestyles and emergence of pathogens.</title>
        <authorList>
            <person name="Haridas S."/>
            <person name="Albert R."/>
            <person name="Binder M."/>
            <person name="Bloem J."/>
            <person name="Labutti K."/>
            <person name="Salamov A."/>
            <person name="Andreopoulos B."/>
            <person name="Baker S."/>
            <person name="Barry K."/>
            <person name="Bills G."/>
            <person name="Bluhm B."/>
            <person name="Cannon C."/>
            <person name="Castanera R."/>
            <person name="Culley D."/>
            <person name="Daum C."/>
            <person name="Ezra D."/>
            <person name="Gonzalez J."/>
            <person name="Henrissat B."/>
            <person name="Kuo A."/>
            <person name="Liang C."/>
            <person name="Lipzen A."/>
            <person name="Lutzoni F."/>
            <person name="Magnuson J."/>
            <person name="Mondo S."/>
            <person name="Nolan M."/>
            <person name="Ohm R."/>
            <person name="Pangilinan J."/>
            <person name="Park H.-J."/>
            <person name="Ramirez L."/>
            <person name="Alfaro M."/>
            <person name="Sun H."/>
            <person name="Tritt A."/>
            <person name="Yoshinaga Y."/>
            <person name="Zwiers L.-H."/>
            <person name="Turgeon B."/>
            <person name="Goodwin S."/>
            <person name="Spatafora J."/>
            <person name="Crous P."/>
            <person name="Grigoriev I."/>
        </authorList>
    </citation>
    <scope>NUCLEOTIDE SEQUENCE</scope>
    <source>
        <strain evidence="4">CBS 121410</strain>
    </source>
</reference>
<feature type="domain" description="PX" evidence="2">
    <location>
        <begin position="165"/>
        <end position="353"/>
    </location>
</feature>
<evidence type="ECO:0000313" key="4">
    <source>
        <dbReference type="EMBL" id="KAF2091725.1"/>
    </source>
</evidence>
<sequence>MSASDLSPQQAHALFDILTHQETYSEIENFKWPDAIHKYGRPFTKEDGQPCTSPVLQMLLEKFILILPGLSSVSKDFWQVRVQTIVEKLGSAELSESYDKGSVGLRKTLATAISAVIEYPAKGALGGFPKKDVESNREYDLSKPEDIMQAWDDFCQKLVYGDMIDELFKKAAETNKLEDHSSLVRSAHQFIVVNLASLIHHILIISPDGQALLRLAEQVHRLIPYTIIRQTLKIGNAASMINAMMNVVLAKLSVGSVTNWLGISSGADEGQNLLQRIISTVLIWDSSELKKQAAKIEKSKGPDGKHLDALKDHLYVTRDEREKRRAISKEQSKSIVSVIFETKNLSTSLSETKQTQSLEYLSAQLAVRDREQIAQVLCHHSPDHLTQAIRDGVSAYDPIIRSVHQAADLSASLSDLENFLNDLFKLSKIPSTTSNNSNSKTKLPTVEDYVKLLEKHQSSLHRFLHQVAKNGPQVTEQFRVYAYEALSQFRRPSSNPDGAGAMNPSLSSLFQNISAQDREPVLKALDAHSEYLANLSTASKARMRSILNNAEKTVEGPGMYLAKWQSLIDTTPITPVEPRGPLRSGKSKDVKEAGMVDVDGEKKGGSAVVGGMGAQKEKVKMPDAPDVSVVVRALGEKYREMLAGGVS</sequence>
<feature type="region of interest" description="Disordered" evidence="1">
    <location>
        <begin position="601"/>
        <end position="622"/>
    </location>
</feature>
<feature type="region of interest" description="Disordered" evidence="1">
    <location>
        <begin position="572"/>
        <end position="591"/>
    </location>
</feature>
<dbReference type="InterPro" id="IPR024555">
    <property type="entry name" value="PX-associated"/>
</dbReference>
<organism evidence="4 5">
    <name type="scientific">Saccharata proteae CBS 121410</name>
    <dbReference type="NCBI Taxonomy" id="1314787"/>
    <lineage>
        <taxon>Eukaryota</taxon>
        <taxon>Fungi</taxon>
        <taxon>Dikarya</taxon>
        <taxon>Ascomycota</taxon>
        <taxon>Pezizomycotina</taxon>
        <taxon>Dothideomycetes</taxon>
        <taxon>Dothideomycetes incertae sedis</taxon>
        <taxon>Botryosphaeriales</taxon>
        <taxon>Saccharataceae</taxon>
        <taxon>Saccharata</taxon>
    </lineage>
</organism>
<keyword evidence="5" id="KW-1185">Reference proteome</keyword>
<accession>A0A9P4I2W6</accession>
<feature type="domain" description="PX-associated" evidence="3">
    <location>
        <begin position="3"/>
        <end position="120"/>
    </location>
</feature>
<evidence type="ECO:0000313" key="5">
    <source>
        <dbReference type="Proteomes" id="UP000799776"/>
    </source>
</evidence>
<proteinExistence type="predicted"/>
<name>A0A9P4I2W6_9PEZI</name>
<dbReference type="InterPro" id="IPR024554">
    <property type="entry name" value="LEC1-like_C"/>
</dbReference>
<dbReference type="PANTHER" id="PTHR47185">
    <property type="entry name" value="PX DOMAIN-CONTAINING PROTEIN YPR097W"/>
    <property type="match status" value="1"/>
</dbReference>
<protein>
    <recommendedName>
        <fullName evidence="6">PX-associated-domain-containing protein</fullName>
    </recommendedName>
</protein>
<evidence type="ECO:0008006" key="6">
    <source>
        <dbReference type="Google" id="ProtNLM"/>
    </source>
</evidence>
<dbReference type="GO" id="GO:0035091">
    <property type="term" value="F:phosphatidylinositol binding"/>
    <property type="evidence" value="ECO:0007669"/>
    <property type="project" value="TreeGrafter"/>
</dbReference>
<evidence type="ECO:0000259" key="3">
    <source>
        <dbReference type="Pfam" id="PF12828"/>
    </source>
</evidence>
<dbReference type="Pfam" id="PF12825">
    <property type="entry name" value="DUF3818"/>
    <property type="match status" value="2"/>
</dbReference>
<evidence type="ECO:0000256" key="1">
    <source>
        <dbReference type="SAM" id="MobiDB-lite"/>
    </source>
</evidence>
<feature type="domain" description="PX" evidence="2">
    <location>
        <begin position="359"/>
        <end position="490"/>
    </location>
</feature>
<dbReference type="EMBL" id="ML978711">
    <property type="protein sequence ID" value="KAF2091725.1"/>
    <property type="molecule type" value="Genomic_DNA"/>
</dbReference>
<dbReference type="InterPro" id="IPR047168">
    <property type="entry name" value="LEC1-like"/>
</dbReference>
<gene>
    <name evidence="4" type="ORF">K490DRAFT_30777</name>
</gene>
<dbReference type="Proteomes" id="UP000799776">
    <property type="component" value="Unassembled WGS sequence"/>
</dbReference>
<dbReference type="OrthoDB" id="2117459at2759"/>
<dbReference type="AlphaFoldDB" id="A0A9P4I2W6"/>
<evidence type="ECO:0000259" key="2">
    <source>
        <dbReference type="Pfam" id="PF12825"/>
    </source>
</evidence>
<dbReference type="Pfam" id="PF12828">
    <property type="entry name" value="PXB"/>
    <property type="match status" value="1"/>
</dbReference>
<comment type="caution">
    <text evidence="4">The sequence shown here is derived from an EMBL/GenBank/DDBJ whole genome shotgun (WGS) entry which is preliminary data.</text>
</comment>